<dbReference type="EMBL" id="JBHTKN010000001">
    <property type="protein sequence ID" value="MFD1041207.1"/>
    <property type="molecule type" value="Genomic_DNA"/>
</dbReference>
<dbReference type="Pfam" id="PF00345">
    <property type="entry name" value="PapD_N"/>
    <property type="match status" value="1"/>
</dbReference>
<gene>
    <name evidence="2" type="ORF">ACFQ2N_02430</name>
</gene>
<dbReference type="InterPro" id="IPR016147">
    <property type="entry name" value="Pili_assmbl_chaperone_N"/>
</dbReference>
<keyword evidence="3" id="KW-1185">Reference proteome</keyword>
<accession>A0ABW3LS50</accession>
<dbReference type="InterPro" id="IPR050643">
    <property type="entry name" value="Periplasmic_pilus_chap"/>
</dbReference>
<dbReference type="PANTHER" id="PTHR30251">
    <property type="entry name" value="PILUS ASSEMBLY CHAPERONE"/>
    <property type="match status" value="1"/>
</dbReference>
<dbReference type="Gene3D" id="2.60.40.10">
    <property type="entry name" value="Immunoglobulins"/>
    <property type="match status" value="1"/>
</dbReference>
<comment type="caution">
    <text evidence="2">The sequence shown here is derived from an EMBL/GenBank/DDBJ whole genome shotgun (WGS) entry which is preliminary data.</text>
</comment>
<organism evidence="2 3">
    <name type="scientific">Pseudoxanthomonas kaohsiungensis</name>
    <dbReference type="NCBI Taxonomy" id="283923"/>
    <lineage>
        <taxon>Bacteria</taxon>
        <taxon>Pseudomonadati</taxon>
        <taxon>Pseudomonadota</taxon>
        <taxon>Gammaproteobacteria</taxon>
        <taxon>Lysobacterales</taxon>
        <taxon>Lysobacteraceae</taxon>
        <taxon>Pseudoxanthomonas</taxon>
    </lineage>
</organism>
<dbReference type="InterPro" id="IPR013783">
    <property type="entry name" value="Ig-like_fold"/>
</dbReference>
<dbReference type="PANTHER" id="PTHR30251:SF4">
    <property type="entry name" value="SLR1668 PROTEIN"/>
    <property type="match status" value="1"/>
</dbReference>
<dbReference type="InterPro" id="IPR008962">
    <property type="entry name" value="PapD-like_sf"/>
</dbReference>
<evidence type="ECO:0000313" key="2">
    <source>
        <dbReference type="EMBL" id="MFD1041207.1"/>
    </source>
</evidence>
<name>A0ABW3LS50_9GAMM</name>
<evidence type="ECO:0000259" key="1">
    <source>
        <dbReference type="Pfam" id="PF00345"/>
    </source>
</evidence>
<proteinExistence type="predicted"/>
<dbReference type="SUPFAM" id="SSF49354">
    <property type="entry name" value="PapD-like"/>
    <property type="match status" value="1"/>
</dbReference>
<dbReference type="Proteomes" id="UP001597033">
    <property type="component" value="Unassembled WGS sequence"/>
</dbReference>
<evidence type="ECO:0000313" key="3">
    <source>
        <dbReference type="Proteomes" id="UP001597033"/>
    </source>
</evidence>
<feature type="domain" description="Pili assembly chaperone N-terminal" evidence="1">
    <location>
        <begin position="42"/>
        <end position="158"/>
    </location>
</feature>
<reference evidence="3" key="1">
    <citation type="journal article" date="2019" name="Int. J. Syst. Evol. Microbiol.">
        <title>The Global Catalogue of Microorganisms (GCM) 10K type strain sequencing project: providing services to taxonomists for standard genome sequencing and annotation.</title>
        <authorList>
            <consortium name="The Broad Institute Genomics Platform"/>
            <consortium name="The Broad Institute Genome Sequencing Center for Infectious Disease"/>
            <person name="Wu L."/>
            <person name="Ma J."/>
        </authorList>
    </citation>
    <scope>NUCLEOTIDE SEQUENCE [LARGE SCALE GENOMIC DNA]</scope>
    <source>
        <strain evidence="3">CCUG 55854</strain>
    </source>
</reference>
<dbReference type="RefSeq" id="WP_162378313.1">
    <property type="nucleotide sequence ID" value="NZ_JBHTKN010000001.1"/>
</dbReference>
<protein>
    <submittedName>
        <fullName evidence="2">Molecular chaperone</fullName>
    </submittedName>
</protein>
<sequence length="276" mass="29898">MIPLTVDVRGPRRLPGRGSRIGGWLLLAATFLAGPAALAADLQVNPIMLEFAPGEQSQALWLTNSGTQPLKAQVRVGRWTQADGKDQNESSRDLVASPAILDIAAGEQQLVRIIRPRIEPLQSEAAYRLTIDELPVDGSELERSGVQFLLRYSVPVFVLAEGTEPLGPTRRTANSPAHAPSPVGLSAMLQDQGDKSLLRVSNPARQRVRMSNLAWVGSDGQRTELASGLFGYVLAGQEMQWTIPLSPQQRAKGGTLKVRFNDDPNDQTLPLETAGR</sequence>